<dbReference type="Proteomes" id="UP001165186">
    <property type="component" value="Unassembled WGS sequence"/>
</dbReference>
<gene>
    <name evidence="1" type="primary">g899</name>
    <name evidence="1" type="ORF">NpPPO83_00000899</name>
</gene>
<protein>
    <submittedName>
        <fullName evidence="1">Related to methyltransferase</fullName>
    </submittedName>
</protein>
<organism evidence="1 2">
    <name type="scientific">Neofusicoccum parvum</name>
    <dbReference type="NCBI Taxonomy" id="310453"/>
    <lineage>
        <taxon>Eukaryota</taxon>
        <taxon>Fungi</taxon>
        <taxon>Dikarya</taxon>
        <taxon>Ascomycota</taxon>
        <taxon>Pezizomycotina</taxon>
        <taxon>Dothideomycetes</taxon>
        <taxon>Dothideomycetes incertae sedis</taxon>
        <taxon>Botryosphaeriales</taxon>
        <taxon>Botryosphaeriaceae</taxon>
        <taxon>Neofusicoccum</taxon>
    </lineage>
</organism>
<dbReference type="EMBL" id="BSXG01000051">
    <property type="protein sequence ID" value="GME28682.1"/>
    <property type="molecule type" value="Genomic_DNA"/>
</dbReference>
<comment type="caution">
    <text evidence="1">The sequence shown here is derived from an EMBL/GenBank/DDBJ whole genome shotgun (WGS) entry which is preliminary data.</text>
</comment>
<keyword evidence="2" id="KW-1185">Reference proteome</keyword>
<sequence length="354" mass="40299">MAPPQSPEPSQPPANHTPLQIDETPDDDAPANSGDSTYSSHAGSDSTSIRSSIQDYQYENGRRYHAYRAGSYVIPNDEREQDRLDLQHHIYRLCLGGALHLAPVVSPRRVLDLGTGTGIWAIELADQLPAAQIVGTDLSPIQPAFVPPNVRFYVDDFEQDWEFGGGEPGRERFDFVHWRSLNGSTGDWPRLYAQAYAHLRPGGWVEAQEYDAWVYSDDDPHLERARWTKTWCETMAEISTRFGKPLNVARLQKGWMEEAGFVDVREEIKKVPIGPWTKDQKLKELGRFERVHMNEAIEAHSAALYTRVLNYTTEQEKALFELIKKEFNDTSLHLYTVYRFIYGRKPEVSGSSQG</sequence>
<keyword evidence="1" id="KW-0808">Transferase</keyword>
<proteinExistence type="predicted"/>
<evidence type="ECO:0000313" key="2">
    <source>
        <dbReference type="Proteomes" id="UP001165186"/>
    </source>
</evidence>
<reference evidence="1" key="1">
    <citation type="submission" date="2024-09" db="EMBL/GenBank/DDBJ databases">
        <title>Draft Genome Sequences of Neofusicoccum parvum.</title>
        <authorList>
            <person name="Ashida A."/>
            <person name="Camagna M."/>
            <person name="Tanaka A."/>
            <person name="Takemoto D."/>
        </authorList>
    </citation>
    <scope>NUCLEOTIDE SEQUENCE</scope>
    <source>
        <strain evidence="1">PPO83</strain>
    </source>
</reference>
<keyword evidence="1" id="KW-0489">Methyltransferase</keyword>
<evidence type="ECO:0000313" key="1">
    <source>
        <dbReference type="EMBL" id="GME28682.1"/>
    </source>
</evidence>
<accession>A0ACB5S7E0</accession>
<name>A0ACB5S7E0_9PEZI</name>